<proteinExistence type="predicted"/>
<sequence length="829" mass="94001">NSRQQNIPIVSSDDNIPSSSNNNNISLSFDCNINDRVSNSENNSEVTVYDSTCTIGTLSRNMEVEDMHQCDDDDNSSSKAEDDKTVEDDSIDYVEAPILTEYFEKLQNRIVKDGKQGPQEYDQKHNTFWIEPPSPYFALYSRPADPKKLYYPRVFLWSPHRLVTTVLKCPNCRQKLNSKEFNTNPRARRVVDIDRLNAHDNRILEQLPLHLQAEFPAYLTHRSAVSKHLGDLLRIVMQNGMGVHRLQRALREFHTLRHSRLYLQYLNSLVYCQQYPTFHDIPHSSNPIIYKHFSSFKDPEGYAGYIPSTGYLRLVYTARIDQLRPLMDKELAILGGIILKGDHSFKVPKHMEKIGGSSAFTALYTLCNEYEEIRLQLLVPTKSTTHLEASLKEMMNSYHLYNHQQPDLFFTDNVKGDRRLLERSLPSLKRTLYTNNNHAHNIQQSTNVDHQKHPVPFLQLPSNVSISLIQSNDQVEQAVQAIRNKSDSISGSLVVFSIQVACADSVWLFRVKPSEGVPRALTLLINDSNIVKAGRNVKGDLKKLNHDYAIAWKDISAAVLGGKLCKDSNLGLSDWESETLEENQVMYAVLDAWALFKIFESVKDHDVFGKILPDHIPAGLHCSLQYIESPVAFGHIAEQVIQDGQNNSEEIPFAVTRVGIPGALIITKEGKARPLSEFGTPPFVIPVPISLLHTENPDQCIPTSPSPISSANDTSVDQHNSEDREGSDDDIETTSISTSSSSSDNDSNNIPITHQSVSTAGSQLLPTLMSEQQYTQFHNPRILKDIFYLMDMIKVPKKHVLAKEFKRRFRDAIFVANSEDRDRIERHLR</sequence>
<dbReference type="EMBL" id="JAEPRB010001125">
    <property type="protein sequence ID" value="KAG2207467.1"/>
    <property type="molecule type" value="Genomic_DNA"/>
</dbReference>
<evidence type="ECO:0000313" key="3">
    <source>
        <dbReference type="EMBL" id="KAG2207467.1"/>
    </source>
</evidence>
<organism evidence="3 4">
    <name type="scientific">Circinella minor</name>
    <dbReference type="NCBI Taxonomy" id="1195481"/>
    <lineage>
        <taxon>Eukaryota</taxon>
        <taxon>Fungi</taxon>
        <taxon>Fungi incertae sedis</taxon>
        <taxon>Mucoromycota</taxon>
        <taxon>Mucoromycotina</taxon>
        <taxon>Mucoromycetes</taxon>
        <taxon>Mucorales</taxon>
        <taxon>Lichtheimiaceae</taxon>
        <taxon>Circinella</taxon>
    </lineage>
</organism>
<reference evidence="3 4" key="1">
    <citation type="submission" date="2020-12" db="EMBL/GenBank/DDBJ databases">
        <title>Metabolic potential, ecology and presence of endohyphal bacteria is reflected in genomic diversity of Mucoromycotina.</title>
        <authorList>
            <person name="Muszewska A."/>
            <person name="Okrasinska A."/>
            <person name="Steczkiewicz K."/>
            <person name="Drgas O."/>
            <person name="Orlowska M."/>
            <person name="Perlinska-Lenart U."/>
            <person name="Aleksandrzak-Piekarczyk T."/>
            <person name="Szatraj K."/>
            <person name="Zielenkiewicz U."/>
            <person name="Pilsyk S."/>
            <person name="Malc E."/>
            <person name="Mieczkowski P."/>
            <person name="Kruszewska J.S."/>
            <person name="Biernat P."/>
            <person name="Pawlowska J."/>
        </authorList>
    </citation>
    <scope>NUCLEOTIDE SEQUENCE [LARGE SCALE GENOMIC DNA]</scope>
    <source>
        <strain evidence="3 4">CBS 142.35</strain>
    </source>
</reference>
<protein>
    <recommendedName>
        <fullName evidence="2">DUF6729 domain-containing protein</fullName>
    </recommendedName>
</protein>
<dbReference type="SUPFAM" id="SSF53098">
    <property type="entry name" value="Ribonuclease H-like"/>
    <property type="match status" value="1"/>
</dbReference>
<evidence type="ECO:0000259" key="2">
    <source>
        <dbReference type="Pfam" id="PF20499"/>
    </source>
</evidence>
<feature type="non-terminal residue" evidence="3">
    <location>
        <position position="829"/>
    </location>
</feature>
<dbReference type="InterPro" id="IPR012337">
    <property type="entry name" value="RNaseH-like_sf"/>
</dbReference>
<feature type="compositionally biased region" description="Polar residues" evidence="1">
    <location>
        <begin position="701"/>
        <end position="718"/>
    </location>
</feature>
<accession>A0A8H7RAN4</accession>
<feature type="domain" description="DUF6729" evidence="2">
    <location>
        <begin position="122"/>
        <end position="195"/>
    </location>
</feature>
<feature type="compositionally biased region" description="Low complexity" evidence="1">
    <location>
        <begin position="7"/>
        <end position="21"/>
    </location>
</feature>
<evidence type="ECO:0000256" key="1">
    <source>
        <dbReference type="SAM" id="MobiDB-lite"/>
    </source>
</evidence>
<dbReference type="Proteomes" id="UP000646827">
    <property type="component" value="Unassembled WGS sequence"/>
</dbReference>
<feature type="non-terminal residue" evidence="3">
    <location>
        <position position="1"/>
    </location>
</feature>
<feature type="region of interest" description="Disordered" evidence="1">
    <location>
        <begin position="696"/>
        <end position="753"/>
    </location>
</feature>
<dbReference type="PANTHER" id="PTHR24401:SF29">
    <property type="entry name" value="SI:CH211-243P7.3-RELATED"/>
    <property type="match status" value="1"/>
</dbReference>
<dbReference type="Gene3D" id="3.30.420.10">
    <property type="entry name" value="Ribonuclease H-like superfamily/Ribonuclease H"/>
    <property type="match status" value="2"/>
</dbReference>
<dbReference type="Pfam" id="PF20499">
    <property type="entry name" value="DUF6729"/>
    <property type="match status" value="2"/>
</dbReference>
<keyword evidence="4" id="KW-1185">Reference proteome</keyword>
<name>A0A8H7RAN4_9FUNG</name>
<comment type="caution">
    <text evidence="3">The sequence shown here is derived from an EMBL/GenBank/DDBJ whole genome shotgun (WGS) entry which is preliminary data.</text>
</comment>
<dbReference type="OrthoDB" id="2278185at2759"/>
<feature type="region of interest" description="Disordered" evidence="1">
    <location>
        <begin position="1"/>
        <end position="21"/>
    </location>
</feature>
<feature type="region of interest" description="Disordered" evidence="1">
    <location>
        <begin position="68"/>
        <end position="87"/>
    </location>
</feature>
<dbReference type="GO" id="GO:0003676">
    <property type="term" value="F:nucleic acid binding"/>
    <property type="evidence" value="ECO:0007669"/>
    <property type="project" value="InterPro"/>
</dbReference>
<gene>
    <name evidence="3" type="ORF">INT45_007636</name>
</gene>
<dbReference type="InterPro" id="IPR046616">
    <property type="entry name" value="DUF6729"/>
</dbReference>
<dbReference type="PANTHER" id="PTHR24401">
    <property type="entry name" value="SI:CH211-243P7.3-RELATED"/>
    <property type="match status" value="1"/>
</dbReference>
<feature type="domain" description="DUF6729" evidence="2">
    <location>
        <begin position="198"/>
        <end position="277"/>
    </location>
</feature>
<dbReference type="AlphaFoldDB" id="A0A8H7RAN4"/>
<dbReference type="InterPro" id="IPR036397">
    <property type="entry name" value="RNaseH_sf"/>
</dbReference>
<evidence type="ECO:0000313" key="4">
    <source>
        <dbReference type="Proteomes" id="UP000646827"/>
    </source>
</evidence>
<feature type="compositionally biased region" description="Low complexity" evidence="1">
    <location>
        <begin position="733"/>
        <end position="750"/>
    </location>
</feature>